<keyword evidence="2" id="KW-1185">Reference proteome</keyword>
<organism evidence="1 2">
    <name type="scientific">Rousettus aegyptiacus</name>
    <name type="common">Egyptian fruit bat</name>
    <name type="synonym">Pteropus aegyptiacus</name>
    <dbReference type="NCBI Taxonomy" id="9407"/>
    <lineage>
        <taxon>Eukaryota</taxon>
        <taxon>Metazoa</taxon>
        <taxon>Chordata</taxon>
        <taxon>Craniata</taxon>
        <taxon>Vertebrata</taxon>
        <taxon>Euteleostomi</taxon>
        <taxon>Mammalia</taxon>
        <taxon>Eutheria</taxon>
        <taxon>Laurasiatheria</taxon>
        <taxon>Chiroptera</taxon>
        <taxon>Yinpterochiroptera</taxon>
        <taxon>Pteropodoidea</taxon>
        <taxon>Pteropodidae</taxon>
        <taxon>Rousettinae</taxon>
        <taxon>Rousettus</taxon>
    </lineage>
</organism>
<reference evidence="1 2" key="1">
    <citation type="journal article" date="2020" name="Nature">
        <title>Six reference-quality genomes reveal evolution of bat adaptations.</title>
        <authorList>
            <person name="Jebb D."/>
            <person name="Huang Z."/>
            <person name="Pippel M."/>
            <person name="Hughes G.M."/>
            <person name="Lavrichenko K."/>
            <person name="Devanna P."/>
            <person name="Winkler S."/>
            <person name="Jermiin L.S."/>
            <person name="Skirmuntt E.C."/>
            <person name="Katzourakis A."/>
            <person name="Burkitt-Gray L."/>
            <person name="Ray D.A."/>
            <person name="Sullivan K.A.M."/>
            <person name="Roscito J.G."/>
            <person name="Kirilenko B.M."/>
            <person name="Davalos L.M."/>
            <person name="Corthals A.P."/>
            <person name="Power M.L."/>
            <person name="Jones G."/>
            <person name="Ransome R.D."/>
            <person name="Dechmann D.K.N."/>
            <person name="Locatelli A.G."/>
            <person name="Puechmaille S.J."/>
            <person name="Fedrigo O."/>
            <person name="Jarvis E.D."/>
            <person name="Hiller M."/>
            <person name="Vernes S.C."/>
            <person name="Myers E.W."/>
            <person name="Teeling E.C."/>
        </authorList>
    </citation>
    <scope>NUCLEOTIDE SEQUENCE [LARGE SCALE GENOMIC DNA]</scope>
    <source>
        <strain evidence="1">MRouAeg1</strain>
        <tissue evidence="1">Muscle</tissue>
    </source>
</reference>
<comment type="caution">
    <text evidence="1">The sequence shown here is derived from an EMBL/GenBank/DDBJ whole genome shotgun (WGS) entry which is preliminary data.</text>
</comment>
<accession>A0A7J8FIU4</accession>
<protein>
    <submittedName>
        <fullName evidence="1">Uncharacterized protein</fullName>
    </submittedName>
</protein>
<evidence type="ECO:0000313" key="2">
    <source>
        <dbReference type="Proteomes" id="UP000593571"/>
    </source>
</evidence>
<dbReference type="AlphaFoldDB" id="A0A7J8FIU4"/>
<dbReference type="Proteomes" id="UP000593571">
    <property type="component" value="Unassembled WGS sequence"/>
</dbReference>
<evidence type="ECO:0000313" key="1">
    <source>
        <dbReference type="EMBL" id="KAF6447657.1"/>
    </source>
</evidence>
<dbReference type="EMBL" id="JACASE010000007">
    <property type="protein sequence ID" value="KAF6447657.1"/>
    <property type="molecule type" value="Genomic_DNA"/>
</dbReference>
<name>A0A7J8FIU4_ROUAE</name>
<gene>
    <name evidence="1" type="ORF">HJG63_012049</name>
</gene>
<sequence length="134" mass="15688">MRPGGWALIQYDCVLIKQELRMQRHTREECHMKMKAEIGVTQQKPRSDRMPINPLSLRRNRPRDTLILDSWPPELREIKFLSFKPLSWSYCVTQPQEANAGRRTLQRRSKTGAGDTGFPFLTVCIRFSTWDGIL</sequence>
<proteinExistence type="predicted"/>